<dbReference type="RefSeq" id="WP_345701711.1">
    <property type="nucleotide sequence ID" value="NZ_BAABIS010000001.1"/>
</dbReference>
<reference evidence="3" key="1">
    <citation type="journal article" date="2019" name="Int. J. Syst. Evol. Microbiol.">
        <title>The Global Catalogue of Microorganisms (GCM) 10K type strain sequencing project: providing services to taxonomists for standard genome sequencing and annotation.</title>
        <authorList>
            <consortium name="The Broad Institute Genomics Platform"/>
            <consortium name="The Broad Institute Genome Sequencing Center for Infectious Disease"/>
            <person name="Wu L."/>
            <person name="Ma J."/>
        </authorList>
    </citation>
    <scope>NUCLEOTIDE SEQUENCE [LARGE SCALE GENOMIC DNA]</scope>
    <source>
        <strain evidence="3">JCM 13006</strain>
    </source>
</reference>
<name>A0ABP9D8P9_9ACTN</name>
<accession>A0ABP9D8P9</accession>
<evidence type="ECO:0000259" key="1">
    <source>
        <dbReference type="Pfam" id="PF15567"/>
    </source>
</evidence>
<comment type="caution">
    <text evidence="2">The sequence shown here is derived from an EMBL/GenBank/DDBJ whole genome shotgun (WGS) entry which is preliminary data.</text>
</comment>
<gene>
    <name evidence="2" type="ORF">GCM10023235_02620</name>
</gene>
<keyword evidence="3" id="KW-1185">Reference proteome</keyword>
<organism evidence="2 3">
    <name type="scientific">Kitasatospora terrestris</name>
    <dbReference type="NCBI Taxonomy" id="258051"/>
    <lineage>
        <taxon>Bacteria</taxon>
        <taxon>Bacillati</taxon>
        <taxon>Actinomycetota</taxon>
        <taxon>Actinomycetes</taxon>
        <taxon>Kitasatosporales</taxon>
        <taxon>Streptomycetaceae</taxon>
        <taxon>Kitasatospora</taxon>
    </lineage>
</organism>
<sequence length="185" mass="20425">MRDVITEERAVALVEALLAQQRQQNPWLARLSGLAVSGVGEHELCWVVSWQSLDYLRSGNFSDLLVGHGPYLVDRLDGSIHYLTWTGRVDGSWERPYLEHVRGVPAEQPRDLVADGVAALVRSDGTVAAMRHLRRQAPALRLQQAKAYVAAVRDGREPPEDLAALTRRPVAEPTVAVHTVAGPDR</sequence>
<dbReference type="InterPro" id="IPR029082">
    <property type="entry name" value="Imm35"/>
</dbReference>
<evidence type="ECO:0000313" key="3">
    <source>
        <dbReference type="Proteomes" id="UP001501752"/>
    </source>
</evidence>
<evidence type="ECO:0000313" key="2">
    <source>
        <dbReference type="EMBL" id="GAA4831866.1"/>
    </source>
</evidence>
<proteinExistence type="predicted"/>
<dbReference type="Pfam" id="PF15567">
    <property type="entry name" value="Imm35"/>
    <property type="match status" value="1"/>
</dbReference>
<protein>
    <recommendedName>
        <fullName evidence="1">Immunity protein 35 domain-containing protein</fullName>
    </recommendedName>
</protein>
<feature type="domain" description="Immunity protein 35" evidence="1">
    <location>
        <begin position="10"/>
        <end position="93"/>
    </location>
</feature>
<dbReference type="Proteomes" id="UP001501752">
    <property type="component" value="Unassembled WGS sequence"/>
</dbReference>
<dbReference type="EMBL" id="BAABIS010000001">
    <property type="protein sequence ID" value="GAA4831866.1"/>
    <property type="molecule type" value="Genomic_DNA"/>
</dbReference>